<dbReference type="Proteomes" id="UP000276133">
    <property type="component" value="Unassembled WGS sequence"/>
</dbReference>
<protein>
    <submittedName>
        <fullName evidence="1">Uncharacterized protein</fullName>
    </submittedName>
</protein>
<evidence type="ECO:0000313" key="1">
    <source>
        <dbReference type="EMBL" id="RNA34305.1"/>
    </source>
</evidence>
<dbReference type="EMBL" id="REGN01001501">
    <property type="protein sequence ID" value="RNA34305.1"/>
    <property type="molecule type" value="Genomic_DNA"/>
</dbReference>
<keyword evidence="2" id="KW-1185">Reference proteome</keyword>
<name>A0A3M7SF57_BRAPC</name>
<organism evidence="1 2">
    <name type="scientific">Brachionus plicatilis</name>
    <name type="common">Marine rotifer</name>
    <name type="synonym">Brachionus muelleri</name>
    <dbReference type="NCBI Taxonomy" id="10195"/>
    <lineage>
        <taxon>Eukaryota</taxon>
        <taxon>Metazoa</taxon>
        <taxon>Spiralia</taxon>
        <taxon>Gnathifera</taxon>
        <taxon>Rotifera</taxon>
        <taxon>Eurotatoria</taxon>
        <taxon>Monogononta</taxon>
        <taxon>Pseudotrocha</taxon>
        <taxon>Ploima</taxon>
        <taxon>Brachionidae</taxon>
        <taxon>Brachionus</taxon>
    </lineage>
</organism>
<gene>
    <name evidence="1" type="ORF">BpHYR1_054560</name>
</gene>
<comment type="caution">
    <text evidence="1">The sequence shown here is derived from an EMBL/GenBank/DDBJ whole genome shotgun (WGS) entry which is preliminary data.</text>
</comment>
<evidence type="ECO:0000313" key="2">
    <source>
        <dbReference type="Proteomes" id="UP000276133"/>
    </source>
</evidence>
<reference evidence="1 2" key="1">
    <citation type="journal article" date="2018" name="Sci. Rep.">
        <title>Genomic signatures of local adaptation to the degree of environmental predictability in rotifers.</title>
        <authorList>
            <person name="Franch-Gras L."/>
            <person name="Hahn C."/>
            <person name="Garcia-Roger E.M."/>
            <person name="Carmona M.J."/>
            <person name="Serra M."/>
            <person name="Gomez A."/>
        </authorList>
    </citation>
    <scope>NUCLEOTIDE SEQUENCE [LARGE SCALE GENOMIC DNA]</scope>
    <source>
        <strain evidence="1">HYR1</strain>
    </source>
</reference>
<dbReference type="AlphaFoldDB" id="A0A3M7SF57"/>
<sequence>MSTCISNCPEQIEQVEHVRLHFNIIKNIIKNWIPCVFCAFRFDHLIMIMNFKLPTKATQKKVEENLDREIN</sequence>
<proteinExistence type="predicted"/>
<accession>A0A3M7SF57</accession>